<keyword evidence="7 9" id="KW-1133">Transmembrane helix</keyword>
<evidence type="ECO:0000256" key="9">
    <source>
        <dbReference type="SAM" id="Phobius"/>
    </source>
</evidence>
<evidence type="ECO:0008006" key="12">
    <source>
        <dbReference type="Google" id="ProtNLM"/>
    </source>
</evidence>
<keyword evidence="4" id="KW-0762">Sugar transport</keyword>
<evidence type="ECO:0000256" key="6">
    <source>
        <dbReference type="ARBA" id="ARBA00022692"/>
    </source>
</evidence>
<dbReference type="KEGG" id="pef:A7E78_01280"/>
<dbReference type="EMBL" id="CP015519">
    <property type="protein sequence ID" value="APG26612.1"/>
    <property type="molecule type" value="Genomic_DNA"/>
</dbReference>
<dbReference type="STRING" id="1842532.A7E78_01280"/>
<accession>A0A1L3GL19</accession>
<evidence type="ECO:0000256" key="2">
    <source>
        <dbReference type="ARBA" id="ARBA00022448"/>
    </source>
</evidence>
<evidence type="ECO:0000313" key="11">
    <source>
        <dbReference type="Proteomes" id="UP000182517"/>
    </source>
</evidence>
<comment type="subcellular location">
    <subcellularLocation>
        <location evidence="1">Cell membrane</location>
        <topology evidence="1">Multi-pass membrane protein</topology>
    </subcellularLocation>
</comment>
<evidence type="ECO:0000256" key="3">
    <source>
        <dbReference type="ARBA" id="ARBA00022475"/>
    </source>
</evidence>
<proteinExistence type="predicted"/>
<organism evidence="10 11">
    <name type="scientific">Syntrophotalea acetylenivorans</name>
    <dbReference type="NCBI Taxonomy" id="1842532"/>
    <lineage>
        <taxon>Bacteria</taxon>
        <taxon>Pseudomonadati</taxon>
        <taxon>Thermodesulfobacteriota</taxon>
        <taxon>Desulfuromonadia</taxon>
        <taxon>Desulfuromonadales</taxon>
        <taxon>Syntrophotaleaceae</taxon>
        <taxon>Syntrophotalea</taxon>
    </lineage>
</organism>
<keyword evidence="2" id="KW-0813">Transport</keyword>
<evidence type="ECO:0000256" key="7">
    <source>
        <dbReference type="ARBA" id="ARBA00022989"/>
    </source>
</evidence>
<evidence type="ECO:0000256" key="8">
    <source>
        <dbReference type="ARBA" id="ARBA00023136"/>
    </source>
</evidence>
<keyword evidence="6 9" id="KW-0812">Transmembrane</keyword>
<evidence type="ECO:0000256" key="4">
    <source>
        <dbReference type="ARBA" id="ARBA00022597"/>
    </source>
</evidence>
<dbReference type="Pfam" id="PF03609">
    <property type="entry name" value="EII-Sor"/>
    <property type="match status" value="1"/>
</dbReference>
<feature type="transmembrane region" description="Helical" evidence="9">
    <location>
        <begin position="140"/>
        <end position="166"/>
    </location>
</feature>
<gene>
    <name evidence="10" type="ORF">A7E78_01280</name>
</gene>
<evidence type="ECO:0000256" key="5">
    <source>
        <dbReference type="ARBA" id="ARBA00022683"/>
    </source>
</evidence>
<dbReference type="InterPro" id="IPR004700">
    <property type="entry name" value="PTS_IIC_man"/>
</dbReference>
<keyword evidence="5" id="KW-0598">Phosphotransferase system</keyword>
<keyword evidence="11" id="KW-1185">Reference proteome</keyword>
<dbReference type="GO" id="GO:0005886">
    <property type="term" value="C:plasma membrane"/>
    <property type="evidence" value="ECO:0007669"/>
    <property type="project" value="UniProtKB-SubCell"/>
</dbReference>
<dbReference type="Proteomes" id="UP000182517">
    <property type="component" value="Chromosome"/>
</dbReference>
<keyword evidence="8 9" id="KW-0472">Membrane</keyword>
<feature type="transmembrane region" description="Helical" evidence="9">
    <location>
        <begin position="178"/>
        <end position="195"/>
    </location>
</feature>
<protein>
    <recommendedName>
        <fullName evidence="12">PTS system, mannose-specific IIC component</fullName>
    </recommendedName>
</protein>
<keyword evidence="3" id="KW-1003">Cell membrane</keyword>
<reference evidence="10 11" key="1">
    <citation type="journal article" date="2017" name="Genome Announc.">
        <title>Complete Genome Sequences of Two Acetylene-Fermenting Pelobacter acetylenicus Strains.</title>
        <authorList>
            <person name="Sutton J.M."/>
            <person name="Baesman S.M."/>
            <person name="Fierst J.L."/>
            <person name="Poret-Peterson A.T."/>
            <person name="Oremland R.S."/>
            <person name="Dunlap D.S."/>
            <person name="Akob D.M."/>
        </authorList>
    </citation>
    <scope>NUCLEOTIDE SEQUENCE [LARGE SCALE GENOMIC DNA]</scope>
    <source>
        <strain evidence="10 11">SFB93</strain>
    </source>
</reference>
<dbReference type="GO" id="GO:0009401">
    <property type="term" value="P:phosphoenolpyruvate-dependent sugar phosphotransferase system"/>
    <property type="evidence" value="ECO:0007669"/>
    <property type="project" value="UniProtKB-KW"/>
</dbReference>
<name>A0A1L3GL19_9BACT</name>
<dbReference type="AlphaFoldDB" id="A0A1L3GL19"/>
<feature type="transmembrane region" description="Helical" evidence="9">
    <location>
        <begin position="201"/>
        <end position="218"/>
    </location>
</feature>
<evidence type="ECO:0000256" key="1">
    <source>
        <dbReference type="ARBA" id="ARBA00004651"/>
    </source>
</evidence>
<sequence length="219" mass="23124">MAVLAGLDRTAAGQFMVCRPIVAAPLTGWLLGDVAIGLQVGAMLELLWLGRLPVGAAIPPDDSQVAVGCTFLAVVSQAQTGLPPQAVAAASLLIGMPFGKAGQLFDRLARLANARLLNKAELALDRGRFECLERYHLQGLWHFAAASLATLTIVVGGGLLCLPIFLSYLDGPLIQAAPWIYLLFPLIGIGSMLSGLKVPRASLLFGVSFVFGLFFLALR</sequence>
<evidence type="ECO:0000313" key="10">
    <source>
        <dbReference type="EMBL" id="APG26612.1"/>
    </source>
</evidence>